<accession>A0ABV6W099</accession>
<sequence length="179" mass="16751">MRVAAAALALSGAGLMVTGVANAVTAPSLAPGKVINGPLDLPGDEADVPTSTPTSTPTGDAAPDTTAPADTGSTTDPAADPTSVPATTVTPGDDPSGSATAGGSATGTPTATGDTAAGGATGATGGDGGTMAQPTARQTLAETGSDHSVPYLLAGGFTLLAGGLVFRFGPRTAAPRHGA</sequence>
<protein>
    <submittedName>
        <fullName evidence="3">LPXTG cell wall anchor domain-containing protein</fullName>
    </submittedName>
</protein>
<organism evidence="3 4">
    <name type="scientific">Streptacidiphilus cavernicola</name>
    <dbReference type="NCBI Taxonomy" id="3342716"/>
    <lineage>
        <taxon>Bacteria</taxon>
        <taxon>Bacillati</taxon>
        <taxon>Actinomycetota</taxon>
        <taxon>Actinomycetes</taxon>
        <taxon>Kitasatosporales</taxon>
        <taxon>Streptomycetaceae</taxon>
        <taxon>Streptacidiphilus</taxon>
    </lineage>
</organism>
<reference evidence="3 4" key="1">
    <citation type="submission" date="2024-09" db="EMBL/GenBank/DDBJ databases">
        <authorList>
            <person name="Lee S.D."/>
        </authorList>
    </citation>
    <scope>NUCLEOTIDE SEQUENCE [LARGE SCALE GENOMIC DNA]</scope>
    <source>
        <strain evidence="3 4">N8-3</strain>
    </source>
</reference>
<feature type="signal peptide" evidence="2">
    <location>
        <begin position="1"/>
        <end position="23"/>
    </location>
</feature>
<dbReference type="EMBL" id="JBHFAB010000017">
    <property type="protein sequence ID" value="MFC1419271.1"/>
    <property type="molecule type" value="Genomic_DNA"/>
</dbReference>
<evidence type="ECO:0000313" key="4">
    <source>
        <dbReference type="Proteomes" id="UP001592531"/>
    </source>
</evidence>
<dbReference type="RefSeq" id="WP_380538417.1">
    <property type="nucleotide sequence ID" value="NZ_JBHFAB010000017.1"/>
</dbReference>
<name>A0ABV6W099_9ACTN</name>
<proteinExistence type="predicted"/>
<keyword evidence="4" id="KW-1185">Reference proteome</keyword>
<gene>
    <name evidence="3" type="ORF">ACEZDE_21925</name>
</gene>
<feature type="compositionally biased region" description="Low complexity" evidence="1">
    <location>
        <begin position="92"/>
        <end position="118"/>
    </location>
</feature>
<comment type="caution">
    <text evidence="3">The sequence shown here is derived from an EMBL/GenBank/DDBJ whole genome shotgun (WGS) entry which is preliminary data.</text>
</comment>
<evidence type="ECO:0000256" key="2">
    <source>
        <dbReference type="SAM" id="SignalP"/>
    </source>
</evidence>
<feature type="compositionally biased region" description="Gly residues" evidence="1">
    <location>
        <begin position="119"/>
        <end position="129"/>
    </location>
</feature>
<feature type="region of interest" description="Disordered" evidence="1">
    <location>
        <begin position="29"/>
        <end position="133"/>
    </location>
</feature>
<evidence type="ECO:0000256" key="1">
    <source>
        <dbReference type="SAM" id="MobiDB-lite"/>
    </source>
</evidence>
<feature type="chain" id="PRO_5046752117" evidence="2">
    <location>
        <begin position="24"/>
        <end position="179"/>
    </location>
</feature>
<evidence type="ECO:0000313" key="3">
    <source>
        <dbReference type="EMBL" id="MFC1419271.1"/>
    </source>
</evidence>
<dbReference type="Proteomes" id="UP001592531">
    <property type="component" value="Unassembled WGS sequence"/>
</dbReference>
<dbReference type="NCBIfam" id="TIGR01167">
    <property type="entry name" value="LPXTG_anchor"/>
    <property type="match status" value="1"/>
</dbReference>
<feature type="compositionally biased region" description="Low complexity" evidence="1">
    <location>
        <begin position="48"/>
        <end position="82"/>
    </location>
</feature>
<keyword evidence="2" id="KW-0732">Signal</keyword>